<proteinExistence type="predicted"/>
<gene>
    <name evidence="1" type="ORF">GCM10011379_19020</name>
</gene>
<dbReference type="EMBL" id="BMIB01000002">
    <property type="protein sequence ID" value="GGH65657.1"/>
    <property type="molecule type" value="Genomic_DNA"/>
</dbReference>
<organism evidence="1 2">
    <name type="scientific">Filimonas zeae</name>
    <dbReference type="NCBI Taxonomy" id="1737353"/>
    <lineage>
        <taxon>Bacteria</taxon>
        <taxon>Pseudomonadati</taxon>
        <taxon>Bacteroidota</taxon>
        <taxon>Chitinophagia</taxon>
        <taxon>Chitinophagales</taxon>
        <taxon>Chitinophagaceae</taxon>
        <taxon>Filimonas</taxon>
    </lineage>
</organism>
<reference evidence="1" key="1">
    <citation type="journal article" date="2014" name="Int. J. Syst. Evol. Microbiol.">
        <title>Complete genome sequence of Corynebacterium casei LMG S-19264T (=DSM 44701T), isolated from a smear-ripened cheese.</title>
        <authorList>
            <consortium name="US DOE Joint Genome Institute (JGI-PGF)"/>
            <person name="Walter F."/>
            <person name="Albersmeier A."/>
            <person name="Kalinowski J."/>
            <person name="Ruckert C."/>
        </authorList>
    </citation>
    <scope>NUCLEOTIDE SEQUENCE</scope>
    <source>
        <strain evidence="1">CGMCC 1.15290</strain>
    </source>
</reference>
<dbReference type="Proteomes" id="UP000627292">
    <property type="component" value="Unassembled WGS sequence"/>
</dbReference>
<comment type="caution">
    <text evidence="1">The sequence shown here is derived from an EMBL/GenBank/DDBJ whole genome shotgun (WGS) entry which is preliminary data.</text>
</comment>
<evidence type="ECO:0000313" key="1">
    <source>
        <dbReference type="EMBL" id="GGH65657.1"/>
    </source>
</evidence>
<name>A0A917IVZ2_9BACT</name>
<dbReference type="RefSeq" id="WP_188951798.1">
    <property type="nucleotide sequence ID" value="NZ_BMIB01000002.1"/>
</dbReference>
<dbReference type="AlphaFoldDB" id="A0A917IVZ2"/>
<reference evidence="1" key="2">
    <citation type="submission" date="2020-09" db="EMBL/GenBank/DDBJ databases">
        <authorList>
            <person name="Sun Q."/>
            <person name="Zhou Y."/>
        </authorList>
    </citation>
    <scope>NUCLEOTIDE SEQUENCE</scope>
    <source>
        <strain evidence="1">CGMCC 1.15290</strain>
    </source>
</reference>
<keyword evidence="2" id="KW-1185">Reference proteome</keyword>
<evidence type="ECO:0000313" key="2">
    <source>
        <dbReference type="Proteomes" id="UP000627292"/>
    </source>
</evidence>
<sequence>MNKAKIALSITAAIAAIGGTLALKTGKTMGTRILLDQNRDGVCTSEAIGFKSTIYQQGYLYNYVTITAADFKLCNRAYYLSHP</sequence>
<protein>
    <submittedName>
        <fullName evidence="1">Uncharacterized protein</fullName>
    </submittedName>
</protein>
<accession>A0A917IVZ2</accession>